<protein>
    <submittedName>
        <fullName evidence="2">Uncharacterized protein</fullName>
    </submittedName>
</protein>
<proteinExistence type="predicted"/>
<reference evidence="2 3" key="1">
    <citation type="submission" date="2019-05" db="EMBL/GenBank/DDBJ databases">
        <title>Another draft genome of Portunus trituberculatus and its Hox gene families provides insights of decapod evolution.</title>
        <authorList>
            <person name="Jeong J.-H."/>
            <person name="Song I."/>
            <person name="Kim S."/>
            <person name="Choi T."/>
            <person name="Kim D."/>
            <person name="Ryu S."/>
            <person name="Kim W."/>
        </authorList>
    </citation>
    <scope>NUCLEOTIDE SEQUENCE [LARGE SCALE GENOMIC DNA]</scope>
    <source>
        <tissue evidence="2">Muscle</tissue>
    </source>
</reference>
<accession>A0A5B7G032</accession>
<keyword evidence="3" id="KW-1185">Reference proteome</keyword>
<evidence type="ECO:0000256" key="1">
    <source>
        <dbReference type="SAM" id="MobiDB-lite"/>
    </source>
</evidence>
<sequence length="106" mass="11905">MTAASFMQLMVPAVIVEDTCSCWGNCSPQATHHTPPPPPPPLLRPPKHKLPPTQHTSDTFPSNNPPLAGPREPHLWVKTLQHRHDHVVKVSRLLEQQTQCFRIITT</sequence>
<evidence type="ECO:0000313" key="2">
    <source>
        <dbReference type="EMBL" id="MPC51226.1"/>
    </source>
</evidence>
<feature type="region of interest" description="Disordered" evidence="1">
    <location>
        <begin position="27"/>
        <end position="72"/>
    </location>
</feature>
<name>A0A5B7G032_PORTR</name>
<gene>
    <name evidence="2" type="ORF">E2C01_045070</name>
</gene>
<dbReference type="EMBL" id="VSRR010010045">
    <property type="protein sequence ID" value="MPC51226.1"/>
    <property type="molecule type" value="Genomic_DNA"/>
</dbReference>
<dbReference type="AlphaFoldDB" id="A0A5B7G032"/>
<organism evidence="2 3">
    <name type="scientific">Portunus trituberculatus</name>
    <name type="common">Swimming crab</name>
    <name type="synonym">Neptunus trituberculatus</name>
    <dbReference type="NCBI Taxonomy" id="210409"/>
    <lineage>
        <taxon>Eukaryota</taxon>
        <taxon>Metazoa</taxon>
        <taxon>Ecdysozoa</taxon>
        <taxon>Arthropoda</taxon>
        <taxon>Crustacea</taxon>
        <taxon>Multicrustacea</taxon>
        <taxon>Malacostraca</taxon>
        <taxon>Eumalacostraca</taxon>
        <taxon>Eucarida</taxon>
        <taxon>Decapoda</taxon>
        <taxon>Pleocyemata</taxon>
        <taxon>Brachyura</taxon>
        <taxon>Eubrachyura</taxon>
        <taxon>Portunoidea</taxon>
        <taxon>Portunidae</taxon>
        <taxon>Portuninae</taxon>
        <taxon>Portunus</taxon>
    </lineage>
</organism>
<feature type="compositionally biased region" description="Pro residues" evidence="1">
    <location>
        <begin position="34"/>
        <end position="44"/>
    </location>
</feature>
<dbReference type="Proteomes" id="UP000324222">
    <property type="component" value="Unassembled WGS sequence"/>
</dbReference>
<comment type="caution">
    <text evidence="2">The sequence shown here is derived from an EMBL/GenBank/DDBJ whole genome shotgun (WGS) entry which is preliminary data.</text>
</comment>
<evidence type="ECO:0000313" key="3">
    <source>
        <dbReference type="Proteomes" id="UP000324222"/>
    </source>
</evidence>